<dbReference type="Gene3D" id="3.40.50.10140">
    <property type="entry name" value="Toll/interleukin-1 receptor homology (TIR) domain"/>
    <property type="match status" value="1"/>
</dbReference>
<evidence type="ECO:0000259" key="2">
    <source>
        <dbReference type="Pfam" id="PF01582"/>
    </source>
</evidence>
<proteinExistence type="predicted"/>
<accession>A0A6A1UKW1</accession>
<dbReference type="SUPFAM" id="SSF52540">
    <property type="entry name" value="P-loop containing nucleoside triphosphate hydrolases"/>
    <property type="match status" value="1"/>
</dbReference>
<dbReference type="InterPro" id="IPR002182">
    <property type="entry name" value="NB-ARC"/>
</dbReference>
<dbReference type="Proteomes" id="UP000516437">
    <property type="component" value="Unassembled WGS sequence"/>
</dbReference>
<feature type="domain" description="TIR" evidence="2">
    <location>
        <begin position="114"/>
        <end position="191"/>
    </location>
</feature>
<feature type="domain" description="NB-ARC" evidence="1">
    <location>
        <begin position="207"/>
        <end position="309"/>
    </location>
</feature>
<dbReference type="AlphaFoldDB" id="A0A6A1UKW1"/>
<dbReference type="GO" id="GO:0007165">
    <property type="term" value="P:signal transduction"/>
    <property type="evidence" value="ECO:0007669"/>
    <property type="project" value="InterPro"/>
</dbReference>
<evidence type="ECO:0000313" key="3">
    <source>
        <dbReference type="EMBL" id="KAB1199770.1"/>
    </source>
</evidence>
<dbReference type="InterPro" id="IPR000157">
    <property type="entry name" value="TIR_dom"/>
</dbReference>
<keyword evidence="4" id="KW-1185">Reference proteome</keyword>
<dbReference type="GO" id="GO:0006952">
    <property type="term" value="P:defense response"/>
    <property type="evidence" value="ECO:0007669"/>
    <property type="project" value="InterPro"/>
</dbReference>
<dbReference type="Pfam" id="PF00931">
    <property type="entry name" value="NB-ARC"/>
    <property type="match status" value="1"/>
</dbReference>
<evidence type="ECO:0000313" key="4">
    <source>
        <dbReference type="Proteomes" id="UP000516437"/>
    </source>
</evidence>
<dbReference type="Pfam" id="PF01582">
    <property type="entry name" value="TIR"/>
    <property type="match status" value="1"/>
</dbReference>
<dbReference type="InterPro" id="IPR044974">
    <property type="entry name" value="Disease_R_plants"/>
</dbReference>
<dbReference type="EMBL" id="RXIC02000419">
    <property type="protein sequence ID" value="KAB1199770.1"/>
    <property type="molecule type" value="Genomic_DNA"/>
</dbReference>
<dbReference type="OrthoDB" id="6160824at2759"/>
<protein>
    <submittedName>
        <fullName evidence="3">TMV resistance protein N</fullName>
    </submittedName>
</protein>
<name>A0A6A1UKW1_9ROSI</name>
<dbReference type="InterPro" id="IPR035897">
    <property type="entry name" value="Toll_tir_struct_dom_sf"/>
</dbReference>
<dbReference type="InterPro" id="IPR027417">
    <property type="entry name" value="P-loop_NTPase"/>
</dbReference>
<dbReference type="Gene3D" id="3.40.50.300">
    <property type="entry name" value="P-loop containing nucleotide triphosphate hydrolases"/>
    <property type="match status" value="1"/>
</dbReference>
<reference evidence="3 4" key="1">
    <citation type="journal article" date="2019" name="Plant Biotechnol. J.">
        <title>The red bayberry genome and genetic basis of sex determination.</title>
        <authorList>
            <person name="Jia H.M."/>
            <person name="Jia H.J."/>
            <person name="Cai Q.L."/>
            <person name="Wang Y."/>
            <person name="Zhao H.B."/>
            <person name="Yang W.F."/>
            <person name="Wang G.Y."/>
            <person name="Li Y.H."/>
            <person name="Zhan D.L."/>
            <person name="Shen Y.T."/>
            <person name="Niu Q.F."/>
            <person name="Chang L."/>
            <person name="Qiu J."/>
            <person name="Zhao L."/>
            <person name="Xie H.B."/>
            <person name="Fu W.Y."/>
            <person name="Jin J."/>
            <person name="Li X.W."/>
            <person name="Jiao Y."/>
            <person name="Zhou C.C."/>
            <person name="Tu T."/>
            <person name="Chai C.Y."/>
            <person name="Gao J.L."/>
            <person name="Fan L.J."/>
            <person name="van de Weg E."/>
            <person name="Wang J.Y."/>
            <person name="Gao Z.S."/>
        </authorList>
    </citation>
    <scope>NUCLEOTIDE SEQUENCE [LARGE SCALE GENOMIC DNA]</scope>
    <source>
        <tissue evidence="3">Leaves</tissue>
    </source>
</reference>
<dbReference type="GO" id="GO:0043531">
    <property type="term" value="F:ADP binding"/>
    <property type="evidence" value="ECO:0007669"/>
    <property type="project" value="InterPro"/>
</dbReference>
<dbReference type="PRINTS" id="PR00364">
    <property type="entry name" value="DISEASERSIST"/>
</dbReference>
<organism evidence="3 4">
    <name type="scientific">Morella rubra</name>
    <name type="common">Chinese bayberry</name>
    <dbReference type="NCBI Taxonomy" id="262757"/>
    <lineage>
        <taxon>Eukaryota</taxon>
        <taxon>Viridiplantae</taxon>
        <taxon>Streptophyta</taxon>
        <taxon>Embryophyta</taxon>
        <taxon>Tracheophyta</taxon>
        <taxon>Spermatophyta</taxon>
        <taxon>Magnoliopsida</taxon>
        <taxon>eudicotyledons</taxon>
        <taxon>Gunneridae</taxon>
        <taxon>Pentapetalae</taxon>
        <taxon>rosids</taxon>
        <taxon>fabids</taxon>
        <taxon>Fagales</taxon>
        <taxon>Myricaceae</taxon>
        <taxon>Morella</taxon>
    </lineage>
</organism>
<comment type="caution">
    <text evidence="3">The sequence shown here is derived from an EMBL/GenBank/DDBJ whole genome shotgun (WGS) entry which is preliminary data.</text>
</comment>
<dbReference type="PANTHER" id="PTHR11017">
    <property type="entry name" value="LEUCINE-RICH REPEAT-CONTAINING PROTEIN"/>
    <property type="match status" value="1"/>
</dbReference>
<gene>
    <name evidence="3" type="ORF">CJ030_MR0G013902</name>
</gene>
<sequence>MFASSAKVLYVDQLCTKLEPGKQGNRRLPLFSVLPLLLSLQIVIIALLELSSLPWNPPSALEERHHLVRKKEKTVKRPLLLVQKQRKREKFSSSSSSSSSKWKHEVFFSFHGQNDPSDVRKQTGTFEKAFDKHAKNPETESWRTALTEVGNIAGWDLRNRPQAIVIRQIVGDIFEKLSLRISSAHEELVGIDSPVMEMMDLIGMGLNDVRFIGIHGMAGVGKTTLSQVIYDNFSHQFEGSSYLASVRESSGNQGLVCLQQKLLCQILKEREVGVRTVTNGATMIRNRMQHKKILIVLDDVNTNSQLEALAGSHDCRT</sequence>
<evidence type="ECO:0000259" key="1">
    <source>
        <dbReference type="Pfam" id="PF00931"/>
    </source>
</evidence>
<dbReference type="PANTHER" id="PTHR11017:SF559">
    <property type="entry name" value="DISEASE RESISTANCE PROTEIN CHL1"/>
    <property type="match status" value="1"/>
</dbReference>